<dbReference type="Proteomes" id="UP001302602">
    <property type="component" value="Unassembled WGS sequence"/>
</dbReference>
<proteinExistence type="predicted"/>
<reference evidence="2" key="2">
    <citation type="submission" date="2023-05" db="EMBL/GenBank/DDBJ databases">
        <authorList>
            <consortium name="Lawrence Berkeley National Laboratory"/>
            <person name="Steindorff A."/>
            <person name="Hensen N."/>
            <person name="Bonometti L."/>
            <person name="Westerberg I."/>
            <person name="Brannstrom I.O."/>
            <person name="Guillou S."/>
            <person name="Cros-Aarteil S."/>
            <person name="Calhoun S."/>
            <person name="Haridas S."/>
            <person name="Kuo A."/>
            <person name="Mondo S."/>
            <person name="Pangilinan J."/>
            <person name="Riley R."/>
            <person name="Labutti K."/>
            <person name="Andreopoulos B."/>
            <person name="Lipzen A."/>
            <person name="Chen C."/>
            <person name="Yanf M."/>
            <person name="Daum C."/>
            <person name="Ng V."/>
            <person name="Clum A."/>
            <person name="Ohm R."/>
            <person name="Martin F."/>
            <person name="Silar P."/>
            <person name="Natvig D."/>
            <person name="Lalanne C."/>
            <person name="Gautier V."/>
            <person name="Ament-Velasquez S.L."/>
            <person name="Kruys A."/>
            <person name="Hutchinson M.I."/>
            <person name="Powell A.J."/>
            <person name="Barry K."/>
            <person name="Miller A.N."/>
            <person name="Grigoriev I.V."/>
            <person name="Debuchy R."/>
            <person name="Gladieux P."/>
            <person name="Thoren M.H."/>
            <person name="Johannesson H."/>
        </authorList>
    </citation>
    <scope>NUCLEOTIDE SEQUENCE</scope>
    <source>
        <strain evidence="2">CBS 731.68</strain>
    </source>
</reference>
<comment type="caution">
    <text evidence="2">The sequence shown here is derived from an EMBL/GenBank/DDBJ whole genome shotgun (WGS) entry which is preliminary data.</text>
</comment>
<evidence type="ECO:0000256" key="1">
    <source>
        <dbReference type="SAM" id="MobiDB-lite"/>
    </source>
</evidence>
<dbReference type="EMBL" id="MU853224">
    <property type="protein sequence ID" value="KAK4127989.1"/>
    <property type="molecule type" value="Genomic_DNA"/>
</dbReference>
<keyword evidence="3" id="KW-1185">Reference proteome</keyword>
<feature type="region of interest" description="Disordered" evidence="1">
    <location>
        <begin position="92"/>
        <end position="127"/>
    </location>
</feature>
<accession>A0AAN6Z8B0</accession>
<name>A0AAN6Z8B0_9PEZI</name>
<reference evidence="2" key="1">
    <citation type="journal article" date="2023" name="Mol. Phylogenet. Evol.">
        <title>Genome-scale phylogeny and comparative genomics of the fungal order Sordariales.</title>
        <authorList>
            <person name="Hensen N."/>
            <person name="Bonometti L."/>
            <person name="Westerberg I."/>
            <person name="Brannstrom I.O."/>
            <person name="Guillou S."/>
            <person name="Cros-Aarteil S."/>
            <person name="Calhoun S."/>
            <person name="Haridas S."/>
            <person name="Kuo A."/>
            <person name="Mondo S."/>
            <person name="Pangilinan J."/>
            <person name="Riley R."/>
            <person name="LaButti K."/>
            <person name="Andreopoulos B."/>
            <person name="Lipzen A."/>
            <person name="Chen C."/>
            <person name="Yan M."/>
            <person name="Daum C."/>
            <person name="Ng V."/>
            <person name="Clum A."/>
            <person name="Steindorff A."/>
            <person name="Ohm R.A."/>
            <person name="Martin F."/>
            <person name="Silar P."/>
            <person name="Natvig D.O."/>
            <person name="Lalanne C."/>
            <person name="Gautier V."/>
            <person name="Ament-Velasquez S.L."/>
            <person name="Kruys A."/>
            <person name="Hutchinson M.I."/>
            <person name="Powell A.J."/>
            <person name="Barry K."/>
            <person name="Miller A.N."/>
            <person name="Grigoriev I.V."/>
            <person name="Debuchy R."/>
            <person name="Gladieux P."/>
            <person name="Hiltunen Thoren M."/>
            <person name="Johannesson H."/>
        </authorList>
    </citation>
    <scope>NUCLEOTIDE SEQUENCE</scope>
    <source>
        <strain evidence="2">CBS 731.68</strain>
    </source>
</reference>
<organism evidence="2 3">
    <name type="scientific">Parathielavia appendiculata</name>
    <dbReference type="NCBI Taxonomy" id="2587402"/>
    <lineage>
        <taxon>Eukaryota</taxon>
        <taxon>Fungi</taxon>
        <taxon>Dikarya</taxon>
        <taxon>Ascomycota</taxon>
        <taxon>Pezizomycotina</taxon>
        <taxon>Sordariomycetes</taxon>
        <taxon>Sordariomycetidae</taxon>
        <taxon>Sordariales</taxon>
        <taxon>Chaetomiaceae</taxon>
        <taxon>Parathielavia</taxon>
    </lineage>
</organism>
<dbReference type="RefSeq" id="XP_062651760.1">
    <property type="nucleotide sequence ID" value="XM_062788414.1"/>
</dbReference>
<dbReference type="AlphaFoldDB" id="A0AAN6Z8B0"/>
<feature type="region of interest" description="Disordered" evidence="1">
    <location>
        <begin position="1"/>
        <end position="28"/>
    </location>
</feature>
<evidence type="ECO:0000313" key="3">
    <source>
        <dbReference type="Proteomes" id="UP001302602"/>
    </source>
</evidence>
<protein>
    <submittedName>
        <fullName evidence="2">Uncharacterized protein</fullName>
    </submittedName>
</protein>
<feature type="compositionally biased region" description="Basic residues" evidence="1">
    <location>
        <begin position="16"/>
        <end position="28"/>
    </location>
</feature>
<gene>
    <name evidence="2" type="ORF">N657DRAFT_566219</name>
</gene>
<evidence type="ECO:0000313" key="2">
    <source>
        <dbReference type="EMBL" id="KAK4127989.1"/>
    </source>
</evidence>
<sequence length="333" mass="37541">MDPSFHEARWKSFQPKPRHSGYKRTKFQRKLARNPYARALATPVRRCPITNTSLPSFFLERFNLVSHPETGKPWFLPNHVSKATPAEDGLLKEGQAEQEADSTASTASTAQKPSKDGQEPAAKGYKGLKKGPSAYILSRQTLLQELQNPQSPYFKAQRRLLRMSDHGQSKLTAALNAATWRTDMDTVLLELQRRRAVEGLRHFANMVEDEGRKYIVKCESWNDVKNLKHRGCVLYLGPAEGASSEPGPEYVPPRLSTMDLGPHGAPLVVHDLRELLGKEYLARLRQDSELLRNGSLFMLGRQATVNLQGLLWKLQGYMAWGEQQATSGAHNWK</sequence>
<feature type="compositionally biased region" description="Basic and acidic residues" evidence="1">
    <location>
        <begin position="1"/>
        <end position="10"/>
    </location>
</feature>
<dbReference type="GeneID" id="87825184"/>